<name>Q9YVN9_MSEPV</name>
<dbReference type="RefSeq" id="NP_048274.1">
    <property type="nucleotide sequence ID" value="NC_001993.1"/>
</dbReference>
<feature type="transmembrane region" description="Helical" evidence="1">
    <location>
        <begin position="27"/>
        <end position="49"/>
    </location>
</feature>
<dbReference type="Proteomes" id="UP000172353">
    <property type="component" value="Segment"/>
</dbReference>
<evidence type="ECO:0000313" key="2">
    <source>
        <dbReference type="EMBL" id="AAC97700.1"/>
    </source>
</evidence>
<dbReference type="GeneID" id="1449963"/>
<organism evidence="2 3">
    <name type="scientific">Melanoplus sanguinipes entomopoxvirus</name>
    <name type="common">MsEPV</name>
    <dbReference type="NCBI Taxonomy" id="83191"/>
    <lineage>
        <taxon>Viruses</taxon>
        <taxon>Varidnaviria</taxon>
        <taxon>Bamfordvirae</taxon>
        <taxon>Nucleocytoviricota</taxon>
        <taxon>Pokkesviricetes</taxon>
        <taxon>Chitovirales</taxon>
        <taxon>Poxviridae</taxon>
        <taxon>Entomopoxvirinae</taxon>
        <taxon>Deltaentomopoxvirus</taxon>
        <taxon>Deltaentomopoxvirus msanguinipes</taxon>
    </lineage>
</organism>
<dbReference type="EMBL" id="AF063866">
    <property type="protein sequence ID" value="AAC97700.1"/>
    <property type="molecule type" value="Genomic_DNA"/>
</dbReference>
<keyword evidence="1" id="KW-0812">Transmembrane</keyword>
<protein>
    <submittedName>
        <fullName evidence="2">Uncharacterized protein</fullName>
    </submittedName>
</protein>
<dbReference type="KEGG" id="vg:1449963"/>
<proteinExistence type="predicted"/>
<keyword evidence="1" id="KW-1133">Transmembrane helix</keyword>
<keyword evidence="3" id="KW-1185">Reference proteome</keyword>
<sequence>MTLHVAHFSTGTNPLKSILTRYVTIHYIYTIYSLFIIKSCITFIISNILDFSSKITNLQFN</sequence>
<keyword evidence="1" id="KW-0472">Membrane</keyword>
<gene>
    <name evidence="2" type="primary">MSV203</name>
</gene>
<reference evidence="2 3" key="1">
    <citation type="journal article" date="1999" name="J. Virol.">
        <title>The genome of Melanoplus sanguinipes entomopoxvirus.</title>
        <authorList>
            <person name="Afonso C.L."/>
            <person name="Tulman E.R."/>
            <person name="Lu Z."/>
            <person name="Oma E."/>
            <person name="Kutish G.F."/>
            <person name="Rock D.L."/>
        </authorList>
    </citation>
    <scope>NUCLEOTIDE SEQUENCE [LARGE SCALE GENOMIC DNA]</scope>
    <source>
        <strain evidence="2">Tucson</strain>
    </source>
</reference>
<accession>Q9YVN9</accession>
<organismHost>
    <name type="scientific">Melanoplus sanguinipes</name>
    <name type="common">Migratory grasshopper</name>
    <dbReference type="NCBI Taxonomy" id="65742"/>
</organismHost>
<evidence type="ECO:0000256" key="1">
    <source>
        <dbReference type="SAM" id="Phobius"/>
    </source>
</evidence>
<evidence type="ECO:0000313" key="3">
    <source>
        <dbReference type="Proteomes" id="UP000172353"/>
    </source>
</evidence>
<dbReference type="PIR" id="T28364">
    <property type="entry name" value="T28364"/>
</dbReference>